<protein>
    <submittedName>
        <fullName evidence="1">Uncharacterized protein</fullName>
    </submittedName>
</protein>
<dbReference type="EMBL" id="UINC01154925">
    <property type="protein sequence ID" value="SVD50471.1"/>
    <property type="molecule type" value="Genomic_DNA"/>
</dbReference>
<organism evidence="1">
    <name type="scientific">marine metagenome</name>
    <dbReference type="NCBI Taxonomy" id="408172"/>
    <lineage>
        <taxon>unclassified sequences</taxon>
        <taxon>metagenomes</taxon>
        <taxon>ecological metagenomes</taxon>
    </lineage>
</organism>
<proteinExistence type="predicted"/>
<feature type="non-terminal residue" evidence="1">
    <location>
        <position position="194"/>
    </location>
</feature>
<name>A0A382VX54_9ZZZZ</name>
<reference evidence="1" key="1">
    <citation type="submission" date="2018-05" db="EMBL/GenBank/DDBJ databases">
        <authorList>
            <person name="Lanie J.A."/>
            <person name="Ng W.-L."/>
            <person name="Kazmierczak K.M."/>
            <person name="Andrzejewski T.M."/>
            <person name="Davidsen T.M."/>
            <person name="Wayne K.J."/>
            <person name="Tettelin H."/>
            <person name="Glass J.I."/>
            <person name="Rusch D."/>
            <person name="Podicherti R."/>
            <person name="Tsui H.-C.T."/>
            <person name="Winkler M.E."/>
        </authorList>
    </citation>
    <scope>NUCLEOTIDE SEQUENCE</scope>
</reference>
<dbReference type="AlphaFoldDB" id="A0A382VX54"/>
<evidence type="ECO:0000313" key="1">
    <source>
        <dbReference type="EMBL" id="SVD50471.1"/>
    </source>
</evidence>
<sequence length="194" mass="21848">MNIAIAFVFMNMVWGVDPLPTKPGVTWTFEKSDKGKVIQEKWEVVALPENFSGQIFEESEKGEMAPPRTLEVTAKTTGIVGINVDGKLRFLIRTLPDQQRLYMTPGWGQNLFTILFVIPHELQNGTSWTTFRGRFSCGVLIEEFKGKTSRMTWDSLPEKDGFRLSWKKGAESGTLEIVPGIGIVGMDLDVSFER</sequence>
<gene>
    <name evidence="1" type="ORF">METZ01_LOCUS403325</name>
</gene>
<accession>A0A382VX54</accession>